<reference evidence="1 2" key="1">
    <citation type="submission" date="2020-04" db="EMBL/GenBank/DDBJ databases">
        <title>Complete genome of a Psychrophilic, Marine, Gas Vacuolate Bacterium Polaromonas vacuolata KCTC 22033T.</title>
        <authorList>
            <person name="Hwang K."/>
            <person name="Kim K.M."/>
        </authorList>
    </citation>
    <scope>NUCLEOTIDE SEQUENCE [LARGE SCALE GENOMIC DNA]</scope>
    <source>
        <strain evidence="1 2">KCTC 22033</strain>
    </source>
</reference>
<sequence>MSYTLKIFASEDVSQTERDQAGLRFRAALEESLGDASLVAPVYRAWLRLYQIYGDTPRPWPVSPPELLLAEQWDAAELAATQAAFGENRYMGDAHFEIEI</sequence>
<keyword evidence="2" id="KW-1185">Reference proteome</keyword>
<dbReference type="RefSeq" id="WP_168923353.1">
    <property type="nucleotide sequence ID" value="NZ_CP051461.1"/>
</dbReference>
<proteinExistence type="predicted"/>
<evidence type="ECO:0000313" key="2">
    <source>
        <dbReference type="Proteomes" id="UP000502041"/>
    </source>
</evidence>
<evidence type="ECO:0000313" key="1">
    <source>
        <dbReference type="EMBL" id="QJC57900.1"/>
    </source>
</evidence>
<accession>A0A6H2HDJ2</accession>
<name>A0A6H2HDJ2_9BURK</name>
<dbReference type="KEGG" id="pvac:HC248_03232"/>
<organism evidence="1 2">
    <name type="scientific">Polaromonas vacuolata</name>
    <dbReference type="NCBI Taxonomy" id="37448"/>
    <lineage>
        <taxon>Bacteria</taxon>
        <taxon>Pseudomonadati</taxon>
        <taxon>Pseudomonadota</taxon>
        <taxon>Betaproteobacteria</taxon>
        <taxon>Burkholderiales</taxon>
        <taxon>Comamonadaceae</taxon>
        <taxon>Polaromonas</taxon>
    </lineage>
</organism>
<gene>
    <name evidence="1" type="ORF">HC248_03232</name>
</gene>
<dbReference type="EMBL" id="CP051461">
    <property type="protein sequence ID" value="QJC57900.1"/>
    <property type="molecule type" value="Genomic_DNA"/>
</dbReference>
<dbReference type="Proteomes" id="UP000502041">
    <property type="component" value="Chromosome"/>
</dbReference>
<protein>
    <submittedName>
        <fullName evidence="1">Uncharacterized protein</fullName>
    </submittedName>
</protein>
<dbReference type="AlphaFoldDB" id="A0A6H2HDJ2"/>